<comment type="caution">
    <text evidence="3">The sequence shown here is derived from an EMBL/GenBank/DDBJ whole genome shotgun (WGS) entry which is preliminary data.</text>
</comment>
<dbReference type="RefSeq" id="WP_035057519.1">
    <property type="nucleotide sequence ID" value="NZ_AXCZ01000014.1"/>
</dbReference>
<evidence type="ECO:0000256" key="1">
    <source>
        <dbReference type="ARBA" id="ARBA00009981"/>
    </source>
</evidence>
<dbReference type="SUPFAM" id="SSF143120">
    <property type="entry name" value="YefM-like"/>
    <property type="match status" value="1"/>
</dbReference>
<accession>A0A0A0C058</accession>
<dbReference type="AlphaFoldDB" id="A0A0A0C058"/>
<evidence type="ECO:0000313" key="3">
    <source>
        <dbReference type="EMBL" id="KGM14053.1"/>
    </source>
</evidence>
<sequence length="85" mass="9404">MENIGIRELRQRASDVIREVESGRALTVTVNGRAAARIVPLASRQWRTWDEVGTLLAGPGAPDLRQELAELDLATEVVDPFDRHA</sequence>
<comment type="similarity">
    <text evidence="1 2">Belongs to the phD/YefM antitoxin family.</text>
</comment>
<dbReference type="InterPro" id="IPR036165">
    <property type="entry name" value="YefM-like_sf"/>
</dbReference>
<dbReference type="Pfam" id="PF02604">
    <property type="entry name" value="PhdYeFM_antitox"/>
    <property type="match status" value="1"/>
</dbReference>
<evidence type="ECO:0000256" key="2">
    <source>
        <dbReference type="RuleBase" id="RU362080"/>
    </source>
</evidence>
<dbReference type="NCBIfam" id="TIGR01552">
    <property type="entry name" value="phd_fam"/>
    <property type="match status" value="1"/>
</dbReference>
<keyword evidence="4" id="KW-1185">Reference proteome</keyword>
<proteinExistence type="inferred from homology"/>
<dbReference type="InterPro" id="IPR006442">
    <property type="entry name" value="Antitoxin_Phd/YefM"/>
</dbReference>
<dbReference type="Proteomes" id="UP000054314">
    <property type="component" value="Unassembled WGS sequence"/>
</dbReference>
<gene>
    <name evidence="3" type="ORF">N869_05475</name>
</gene>
<dbReference type="Gene3D" id="3.40.1620.10">
    <property type="entry name" value="YefM-like domain"/>
    <property type="match status" value="1"/>
</dbReference>
<organism evidence="3 4">
    <name type="scientific">Cellulomonas bogoriensis 69B4 = DSM 16987</name>
    <dbReference type="NCBI Taxonomy" id="1386082"/>
    <lineage>
        <taxon>Bacteria</taxon>
        <taxon>Bacillati</taxon>
        <taxon>Actinomycetota</taxon>
        <taxon>Actinomycetes</taxon>
        <taxon>Micrococcales</taxon>
        <taxon>Cellulomonadaceae</taxon>
        <taxon>Cellulomonas</taxon>
    </lineage>
</organism>
<reference evidence="3 4" key="1">
    <citation type="submission" date="2013-08" db="EMBL/GenBank/DDBJ databases">
        <title>Genome sequencing of Cellulomonas bogoriensis 69B4.</title>
        <authorList>
            <person name="Chen F."/>
            <person name="Li Y."/>
            <person name="Wang G."/>
        </authorList>
    </citation>
    <scope>NUCLEOTIDE SEQUENCE [LARGE SCALE GENOMIC DNA]</scope>
    <source>
        <strain evidence="3 4">69B4</strain>
    </source>
</reference>
<name>A0A0A0C058_9CELL</name>
<comment type="function">
    <text evidence="2">Antitoxin component of a type II toxin-antitoxin (TA) system.</text>
</comment>
<protein>
    <recommendedName>
        <fullName evidence="2">Antitoxin</fullName>
    </recommendedName>
</protein>
<dbReference type="EMBL" id="AXCZ01000014">
    <property type="protein sequence ID" value="KGM14053.1"/>
    <property type="molecule type" value="Genomic_DNA"/>
</dbReference>
<evidence type="ECO:0000313" key="4">
    <source>
        <dbReference type="Proteomes" id="UP000054314"/>
    </source>
</evidence>